<feature type="chain" id="PRO_5035228055" evidence="1">
    <location>
        <begin position="22"/>
        <end position="397"/>
    </location>
</feature>
<sequence length="397" mass="43899">MNKIALSVSLALAAAAQPALADDFTSALSAGKVSTDMNLRYENVSDDSDKKDADALTLRTRLTYSTGAFKGFSATIGMEDVRVVAGVEDYNAAGLNGKPEYSVIADPETTELDQGFVAYGSDKFSAKLGRQVIAWDGQRFVGHVGWRQDRQTFDALSFDYTPMKDLALKYAYIDQRNRIFAEERDINSKDHLFNASYKTSIGTVTGYGYLLEEDNDSENQYDTYGISFKGAQQLDSVKLLYAAEFAKQNYENAAGADFDTDYYLVEGGVVFNGITFKLGYEVLGSDDGMKGFQTPLATLHKFQGWADQFLSTPNEGVEDIYVSATGKLFGGKWVVAYHDFSADESSDALDDLGSELDLLYAYKWNKVFSSGIKFAAYSADDYKVDTDKLWIWTSAKF</sequence>
<keyword evidence="4" id="KW-1185">Reference proteome</keyword>
<dbReference type="Gene3D" id="2.40.160.10">
    <property type="entry name" value="Porin"/>
    <property type="match status" value="1"/>
</dbReference>
<organism evidence="3 4">
    <name type="scientific">Neiella litorisoli</name>
    <dbReference type="NCBI Taxonomy" id="2771431"/>
    <lineage>
        <taxon>Bacteria</taxon>
        <taxon>Pseudomonadati</taxon>
        <taxon>Pseudomonadota</taxon>
        <taxon>Gammaproteobacteria</taxon>
        <taxon>Alteromonadales</taxon>
        <taxon>Echinimonadaceae</taxon>
        <taxon>Neiella</taxon>
    </lineage>
</organism>
<evidence type="ECO:0000259" key="2">
    <source>
        <dbReference type="Pfam" id="PF13372"/>
    </source>
</evidence>
<name>A0A8J6QJK7_9GAMM</name>
<protein>
    <submittedName>
        <fullName evidence="3">Alginate export family protein</fullName>
    </submittedName>
</protein>
<accession>A0A8J6QJK7</accession>
<reference evidence="3" key="1">
    <citation type="submission" date="2020-09" db="EMBL/GenBank/DDBJ databases">
        <title>A novel bacterium of genus Neiella, isolated from South China Sea.</title>
        <authorList>
            <person name="Huang H."/>
            <person name="Mo K."/>
            <person name="Hu Y."/>
        </authorList>
    </citation>
    <scope>NUCLEOTIDE SEQUENCE</scope>
    <source>
        <strain evidence="3">HB171785</strain>
    </source>
</reference>
<evidence type="ECO:0000256" key="1">
    <source>
        <dbReference type="SAM" id="SignalP"/>
    </source>
</evidence>
<proteinExistence type="predicted"/>
<evidence type="ECO:0000313" key="4">
    <source>
        <dbReference type="Proteomes" id="UP000638014"/>
    </source>
</evidence>
<dbReference type="Proteomes" id="UP000638014">
    <property type="component" value="Unassembled WGS sequence"/>
</dbReference>
<dbReference type="InterPro" id="IPR023614">
    <property type="entry name" value="Porin_dom_sf"/>
</dbReference>
<dbReference type="RefSeq" id="WP_191145366.1">
    <property type="nucleotide sequence ID" value="NZ_JACXAF010000016.1"/>
</dbReference>
<dbReference type="Pfam" id="PF13372">
    <property type="entry name" value="Alginate_exp"/>
    <property type="match status" value="1"/>
</dbReference>
<feature type="signal peptide" evidence="1">
    <location>
        <begin position="1"/>
        <end position="21"/>
    </location>
</feature>
<dbReference type="AlphaFoldDB" id="A0A8J6QJK7"/>
<keyword evidence="1" id="KW-0732">Signal</keyword>
<dbReference type="InterPro" id="IPR025388">
    <property type="entry name" value="Alginate_export_dom"/>
</dbReference>
<feature type="domain" description="Alginate export" evidence="2">
    <location>
        <begin position="80"/>
        <end position="250"/>
    </location>
</feature>
<gene>
    <name evidence="3" type="ORF">IC617_12700</name>
</gene>
<evidence type="ECO:0000313" key="3">
    <source>
        <dbReference type="EMBL" id="MBD1390294.1"/>
    </source>
</evidence>
<comment type="caution">
    <text evidence="3">The sequence shown here is derived from an EMBL/GenBank/DDBJ whole genome shotgun (WGS) entry which is preliminary data.</text>
</comment>
<dbReference type="EMBL" id="JACXAF010000016">
    <property type="protein sequence ID" value="MBD1390294.1"/>
    <property type="molecule type" value="Genomic_DNA"/>
</dbReference>